<comment type="caution">
    <text evidence="1">The sequence shown here is derived from an EMBL/GenBank/DDBJ whole genome shotgun (WGS) entry which is preliminary data.</text>
</comment>
<sequence length="122" mass="12510">MPAGQWARALPTVVATLTALPEGSVDPKILEQLEGAADILEEGGEVPAEEACAYFSRLLEFRGQPAGTTTAVSFIPDQASAVAISAQQCVDGTYASLTIGRPDAGEVPGLPEKAAIMLGQLG</sequence>
<evidence type="ECO:0008006" key="3">
    <source>
        <dbReference type="Google" id="ProtNLM"/>
    </source>
</evidence>
<accession>A0ABN2MPC7</accession>
<gene>
    <name evidence="1" type="ORF">GCM10009750_17940</name>
</gene>
<name>A0ABN2MPC7_9MICO</name>
<keyword evidence="2" id="KW-1185">Reference proteome</keyword>
<proteinExistence type="predicted"/>
<evidence type="ECO:0000313" key="1">
    <source>
        <dbReference type="EMBL" id="GAA1834042.1"/>
    </source>
</evidence>
<dbReference type="Proteomes" id="UP001501746">
    <property type="component" value="Unassembled WGS sequence"/>
</dbReference>
<dbReference type="RefSeq" id="WP_157427940.1">
    <property type="nucleotide sequence ID" value="NZ_BAAANK010000004.1"/>
</dbReference>
<dbReference type="EMBL" id="BAAANK010000004">
    <property type="protein sequence ID" value="GAA1834042.1"/>
    <property type="molecule type" value="Genomic_DNA"/>
</dbReference>
<evidence type="ECO:0000313" key="2">
    <source>
        <dbReference type="Proteomes" id="UP001501746"/>
    </source>
</evidence>
<organism evidence="1 2">
    <name type="scientific">Agromyces salentinus</name>
    <dbReference type="NCBI Taxonomy" id="269421"/>
    <lineage>
        <taxon>Bacteria</taxon>
        <taxon>Bacillati</taxon>
        <taxon>Actinomycetota</taxon>
        <taxon>Actinomycetes</taxon>
        <taxon>Micrococcales</taxon>
        <taxon>Microbacteriaceae</taxon>
        <taxon>Agromyces</taxon>
    </lineage>
</organism>
<protein>
    <recommendedName>
        <fullName evidence="3">DUF222 domain-containing protein</fullName>
    </recommendedName>
</protein>
<reference evidence="1 2" key="1">
    <citation type="journal article" date="2019" name="Int. J. Syst. Evol. Microbiol.">
        <title>The Global Catalogue of Microorganisms (GCM) 10K type strain sequencing project: providing services to taxonomists for standard genome sequencing and annotation.</title>
        <authorList>
            <consortium name="The Broad Institute Genomics Platform"/>
            <consortium name="The Broad Institute Genome Sequencing Center for Infectious Disease"/>
            <person name="Wu L."/>
            <person name="Ma J."/>
        </authorList>
    </citation>
    <scope>NUCLEOTIDE SEQUENCE [LARGE SCALE GENOMIC DNA]</scope>
    <source>
        <strain evidence="1 2">JCM 14323</strain>
    </source>
</reference>